<sequence>MLISLRYSPMRHWPHRHWNHFALHRWTAYLSLVTLFLHPAVLLLAARPHFRLFDLLVPIHSPLQPTINVLGAIALYLLLVVIGTSMLRHRMPRRLWRGLHYLVYPAAVLLLLHSLLTDPNLINGHPDYTDGGKVFVEITILVVAAASWVRYRLRGKGLRPLK</sequence>
<evidence type="ECO:0000313" key="7">
    <source>
        <dbReference type="EMBL" id="HGY94361.1"/>
    </source>
</evidence>
<protein>
    <recommendedName>
        <fullName evidence="6">Ferric oxidoreductase domain-containing protein</fullName>
    </recommendedName>
</protein>
<keyword evidence="3 5" id="KW-1133">Transmembrane helix</keyword>
<evidence type="ECO:0000256" key="4">
    <source>
        <dbReference type="ARBA" id="ARBA00023136"/>
    </source>
</evidence>
<comment type="subcellular location">
    <subcellularLocation>
        <location evidence="1">Membrane</location>
        <topology evidence="1">Multi-pass membrane protein</topology>
    </subcellularLocation>
</comment>
<evidence type="ECO:0000256" key="5">
    <source>
        <dbReference type="SAM" id="Phobius"/>
    </source>
</evidence>
<dbReference type="InterPro" id="IPR013130">
    <property type="entry name" value="Fe3_Rdtase_TM_dom"/>
</dbReference>
<evidence type="ECO:0000256" key="1">
    <source>
        <dbReference type="ARBA" id="ARBA00004141"/>
    </source>
</evidence>
<feature type="transmembrane region" description="Helical" evidence="5">
    <location>
        <begin position="69"/>
        <end position="87"/>
    </location>
</feature>
<proteinExistence type="predicted"/>
<evidence type="ECO:0000256" key="3">
    <source>
        <dbReference type="ARBA" id="ARBA00022989"/>
    </source>
</evidence>
<dbReference type="EMBL" id="DTKL01000039">
    <property type="protein sequence ID" value="HGY94361.1"/>
    <property type="molecule type" value="Genomic_DNA"/>
</dbReference>
<organism evidence="7">
    <name type="scientific">Acidobacterium capsulatum</name>
    <dbReference type="NCBI Taxonomy" id="33075"/>
    <lineage>
        <taxon>Bacteria</taxon>
        <taxon>Pseudomonadati</taxon>
        <taxon>Acidobacteriota</taxon>
        <taxon>Terriglobia</taxon>
        <taxon>Terriglobales</taxon>
        <taxon>Acidobacteriaceae</taxon>
        <taxon>Acidobacterium</taxon>
    </lineage>
</organism>
<accession>A0A7V4XSL7</accession>
<dbReference type="Pfam" id="PF01794">
    <property type="entry name" value="Ferric_reduct"/>
    <property type="match status" value="1"/>
</dbReference>
<feature type="transmembrane region" description="Helical" evidence="5">
    <location>
        <begin position="136"/>
        <end position="153"/>
    </location>
</feature>
<evidence type="ECO:0000259" key="6">
    <source>
        <dbReference type="Pfam" id="PF01794"/>
    </source>
</evidence>
<feature type="domain" description="Ferric oxidoreductase" evidence="6">
    <location>
        <begin position="2"/>
        <end position="110"/>
    </location>
</feature>
<keyword evidence="4 5" id="KW-0472">Membrane</keyword>
<comment type="caution">
    <text evidence="7">The sequence shown here is derived from an EMBL/GenBank/DDBJ whole genome shotgun (WGS) entry which is preliminary data.</text>
</comment>
<dbReference type="GO" id="GO:0016020">
    <property type="term" value="C:membrane"/>
    <property type="evidence" value="ECO:0007669"/>
    <property type="project" value="UniProtKB-SubCell"/>
</dbReference>
<name>A0A7V4XSL7_9BACT</name>
<keyword evidence="2 5" id="KW-0812">Transmembrane</keyword>
<evidence type="ECO:0000256" key="2">
    <source>
        <dbReference type="ARBA" id="ARBA00022692"/>
    </source>
</evidence>
<reference evidence="7" key="1">
    <citation type="journal article" date="2020" name="mSystems">
        <title>Genome- and Community-Level Interaction Insights into Carbon Utilization and Element Cycling Functions of Hydrothermarchaeota in Hydrothermal Sediment.</title>
        <authorList>
            <person name="Zhou Z."/>
            <person name="Liu Y."/>
            <person name="Xu W."/>
            <person name="Pan J."/>
            <person name="Luo Z.H."/>
            <person name="Li M."/>
        </authorList>
    </citation>
    <scope>NUCLEOTIDE SEQUENCE [LARGE SCALE GENOMIC DNA]</scope>
    <source>
        <strain evidence="7">SpSt-855</strain>
    </source>
</reference>
<feature type="transmembrane region" description="Helical" evidence="5">
    <location>
        <begin position="99"/>
        <end position="116"/>
    </location>
</feature>
<gene>
    <name evidence="7" type="ORF">ENW50_06710</name>
</gene>
<dbReference type="AlphaFoldDB" id="A0A7V4XSL7"/>